<dbReference type="STRING" id="988480.A0A075B4F1"/>
<accession>A0A075B4F1</accession>
<reference evidence="6 7" key="1">
    <citation type="journal article" date="2013" name="Curr. Biol.">
        <title>Shared signatures of parasitism and phylogenomics unite Cryptomycota and microsporidia.</title>
        <authorList>
            <person name="James T.Y."/>
            <person name="Pelin A."/>
            <person name="Bonen L."/>
            <person name="Ahrendt S."/>
            <person name="Sain D."/>
            <person name="Corradi N."/>
            <person name="Stajich J.E."/>
        </authorList>
    </citation>
    <scope>NUCLEOTIDE SEQUENCE [LARGE SCALE GENOMIC DNA]</scope>
    <source>
        <strain evidence="6 7">CSF55</strain>
    </source>
</reference>
<keyword evidence="5" id="KW-0143">Chaperone</keyword>
<dbReference type="HOGENOM" id="CLU_1489814_0_0_1"/>
<comment type="similarity">
    <text evidence="2">Belongs to the synembryn family.</text>
</comment>
<dbReference type="OrthoDB" id="5585685at2759"/>
<dbReference type="EMBL" id="KE560601">
    <property type="protein sequence ID" value="EPZ36310.1"/>
    <property type="molecule type" value="Genomic_DNA"/>
</dbReference>
<protein>
    <submittedName>
        <fullName evidence="6">Guanine nucleotide exchange factor, Ric8 domain-containing protein</fullName>
    </submittedName>
</protein>
<evidence type="ECO:0000256" key="3">
    <source>
        <dbReference type="ARBA" id="ARBA00022490"/>
    </source>
</evidence>
<proteinExistence type="inferred from homology"/>
<evidence type="ECO:0000256" key="4">
    <source>
        <dbReference type="ARBA" id="ARBA00022658"/>
    </source>
</evidence>
<evidence type="ECO:0000256" key="1">
    <source>
        <dbReference type="ARBA" id="ARBA00004544"/>
    </source>
</evidence>
<gene>
    <name evidence="6" type="ORF">O9G_004680</name>
</gene>
<organism evidence="6 7">
    <name type="scientific">Rozella allomycis (strain CSF55)</name>
    <dbReference type="NCBI Taxonomy" id="988480"/>
    <lineage>
        <taxon>Eukaryota</taxon>
        <taxon>Fungi</taxon>
        <taxon>Fungi incertae sedis</taxon>
        <taxon>Cryptomycota</taxon>
        <taxon>Cryptomycota incertae sedis</taxon>
        <taxon>Rozella</taxon>
    </lineage>
</organism>
<dbReference type="GO" id="GO:0007186">
    <property type="term" value="P:G protein-coupled receptor signaling pathway"/>
    <property type="evidence" value="ECO:0007669"/>
    <property type="project" value="TreeGrafter"/>
</dbReference>
<evidence type="ECO:0000313" key="6">
    <source>
        <dbReference type="EMBL" id="EPZ36310.1"/>
    </source>
</evidence>
<dbReference type="AlphaFoldDB" id="A0A075B4F1"/>
<evidence type="ECO:0000256" key="5">
    <source>
        <dbReference type="ARBA" id="ARBA00023186"/>
    </source>
</evidence>
<dbReference type="InterPro" id="IPR008376">
    <property type="entry name" value="Chaperone_Ric-8_A/B"/>
</dbReference>
<dbReference type="GO" id="GO:0005938">
    <property type="term" value="C:cell cortex"/>
    <property type="evidence" value="ECO:0007669"/>
    <property type="project" value="UniProtKB-SubCell"/>
</dbReference>
<dbReference type="GO" id="GO:0001965">
    <property type="term" value="F:G-protein alpha-subunit binding"/>
    <property type="evidence" value="ECO:0007669"/>
    <property type="project" value="TreeGrafter"/>
</dbReference>
<dbReference type="InterPro" id="IPR019318">
    <property type="entry name" value="Gua_nucleotide_exch_fac_Ric8"/>
</dbReference>
<evidence type="ECO:0000256" key="2">
    <source>
        <dbReference type="ARBA" id="ARBA00009049"/>
    </source>
</evidence>
<dbReference type="PANTHER" id="PTHR12425">
    <property type="entry name" value="SYNEMBRYN"/>
    <property type="match status" value="1"/>
</dbReference>
<evidence type="ECO:0000313" key="7">
    <source>
        <dbReference type="Proteomes" id="UP000030755"/>
    </source>
</evidence>
<name>A0A075B4F1_ROZAC</name>
<keyword evidence="7" id="KW-1185">Reference proteome</keyword>
<dbReference type="GO" id="GO:0005085">
    <property type="term" value="F:guanyl-nucleotide exchange factor activity"/>
    <property type="evidence" value="ECO:0007669"/>
    <property type="project" value="UniProtKB-KW"/>
</dbReference>
<dbReference type="PRINTS" id="PR01802">
    <property type="entry name" value="SYNEMBRYN"/>
</dbReference>
<keyword evidence="3" id="KW-0963">Cytoplasm</keyword>
<sequence>MQSISVCCSVLSALCDTDYTLRKQIRREVLPSKINRDIPLHVGDSLKALIVRGLSSIQDVVKTNAGGLIYTLCKKNVNRMNFHVGFGNAAGFLMENGLMSETQKPYSFSGDLSPDEEVILEEDKTGKVKAYDAISGTIKATVKEDPLEGLTDEERKMEEEKLLDLMAKLEKTGMLKMTVNK</sequence>
<dbReference type="Pfam" id="PF10165">
    <property type="entry name" value="Ric8"/>
    <property type="match status" value="1"/>
</dbReference>
<keyword evidence="4" id="KW-0344">Guanine-nucleotide releasing factor</keyword>
<dbReference type="PANTHER" id="PTHR12425:SF5">
    <property type="entry name" value="SYNEMBRYN"/>
    <property type="match status" value="1"/>
</dbReference>
<comment type="subcellular location">
    <subcellularLocation>
        <location evidence="1">Cytoplasm</location>
        <location evidence="1">Cell cortex</location>
    </subcellularLocation>
</comment>
<dbReference type="Proteomes" id="UP000030755">
    <property type="component" value="Unassembled WGS sequence"/>
</dbReference>
<dbReference type="OMA" id="CKEARRY"/>